<dbReference type="InterPro" id="IPR000891">
    <property type="entry name" value="PYR_CT"/>
</dbReference>
<evidence type="ECO:0000256" key="4">
    <source>
        <dbReference type="ARBA" id="ARBA00023239"/>
    </source>
</evidence>
<evidence type="ECO:0000313" key="8">
    <source>
        <dbReference type="Proteomes" id="UP000214603"/>
    </source>
</evidence>
<accession>A0A225M3B4</accession>
<sequence length="307" mass="32086">MAQNRPCVVVQEVGLRDGLQSIAQTLPTADKLHWVDAAYAAGVRHMEVASFVPARLLPQMADAARVVAHAKTLPGLVVTSLAPNLRGAVDALQAGADRVVAPISVSHAHSLANVHRTPEEMVAEFGRMRAQLADSPTQLIAGLSTVFGCALQGTVPQADVCRIVTACLDAGADTIALADTTGHATPLQVGRVIEAVREIAGVRLTAMHFHDTRGMGLANTVVALEHGIREFDATVAGLGGCPHAPGATGNVAAEDLVFMLENMGYDTGIDLARLVAVRDIPARALPQEPLYGSIARAGIPATYPYQP</sequence>
<reference evidence="8" key="1">
    <citation type="submission" date="2017-06" db="EMBL/GenBank/DDBJ databases">
        <title>Herbaspirillum phytohormonus sp. nov., isolated from the root nodule of Robinia pseudoacacia in lead-zinc mine.</title>
        <authorList>
            <person name="Fan M."/>
            <person name="Lin Y."/>
        </authorList>
    </citation>
    <scope>NUCLEOTIDE SEQUENCE [LARGE SCALE GENOMIC DNA]</scope>
    <source>
        <strain evidence="8">SC-089</strain>
    </source>
</reference>
<dbReference type="Pfam" id="PF00682">
    <property type="entry name" value="HMGL-like"/>
    <property type="match status" value="1"/>
</dbReference>
<gene>
    <name evidence="7" type="ORF">CEY11_20060</name>
</gene>
<organism evidence="7 8">
    <name type="scientific">Candidimonas nitroreducens</name>
    <dbReference type="NCBI Taxonomy" id="683354"/>
    <lineage>
        <taxon>Bacteria</taxon>
        <taxon>Pseudomonadati</taxon>
        <taxon>Pseudomonadota</taxon>
        <taxon>Betaproteobacteria</taxon>
        <taxon>Burkholderiales</taxon>
        <taxon>Alcaligenaceae</taxon>
        <taxon>Candidimonas</taxon>
    </lineage>
</organism>
<name>A0A225M3B4_9BURK</name>
<dbReference type="PROSITE" id="PS50991">
    <property type="entry name" value="PYR_CT"/>
    <property type="match status" value="1"/>
</dbReference>
<dbReference type="RefSeq" id="WP_088605199.1">
    <property type="nucleotide sequence ID" value="NZ_NJIH01000012.1"/>
</dbReference>
<keyword evidence="4 7" id="KW-0456">Lyase</keyword>
<dbReference type="Gene3D" id="3.20.20.70">
    <property type="entry name" value="Aldolase class I"/>
    <property type="match status" value="1"/>
</dbReference>
<dbReference type="InterPro" id="IPR043594">
    <property type="entry name" value="HMGL"/>
</dbReference>
<keyword evidence="8" id="KW-1185">Reference proteome</keyword>
<comment type="similarity">
    <text evidence="5">Belongs to the alpha-IPM synthase/homocitrate synthase family.</text>
</comment>
<dbReference type="PANTHER" id="PTHR42738">
    <property type="entry name" value="HYDROXYMETHYLGLUTARYL-COA LYASE"/>
    <property type="match status" value="1"/>
</dbReference>
<keyword evidence="2 5" id="KW-0808">Transferase</keyword>
<feature type="domain" description="Pyruvate carboxyltransferase" evidence="6">
    <location>
        <begin position="8"/>
        <end position="275"/>
    </location>
</feature>
<dbReference type="NCBIfam" id="NF004283">
    <property type="entry name" value="PRK05692.1"/>
    <property type="match status" value="1"/>
</dbReference>
<dbReference type="GO" id="GO:0006552">
    <property type="term" value="P:L-leucine catabolic process"/>
    <property type="evidence" value="ECO:0007669"/>
    <property type="project" value="TreeGrafter"/>
</dbReference>
<evidence type="ECO:0000256" key="2">
    <source>
        <dbReference type="ARBA" id="ARBA00022679"/>
    </source>
</evidence>
<protein>
    <submittedName>
        <fullName evidence="7">Hydroxymethylglutaryl-CoA lyase</fullName>
    </submittedName>
</protein>
<evidence type="ECO:0000313" key="7">
    <source>
        <dbReference type="EMBL" id="OWT55626.1"/>
    </source>
</evidence>
<dbReference type="Proteomes" id="UP000214603">
    <property type="component" value="Unassembled WGS sequence"/>
</dbReference>
<evidence type="ECO:0000256" key="3">
    <source>
        <dbReference type="ARBA" id="ARBA00022723"/>
    </source>
</evidence>
<keyword evidence="3" id="KW-0479">Metal-binding</keyword>
<evidence type="ECO:0000256" key="5">
    <source>
        <dbReference type="RuleBase" id="RU003523"/>
    </source>
</evidence>
<dbReference type="AlphaFoldDB" id="A0A225M3B4"/>
<dbReference type="EMBL" id="NJIH01000012">
    <property type="protein sequence ID" value="OWT55626.1"/>
    <property type="molecule type" value="Genomic_DNA"/>
</dbReference>
<dbReference type="GO" id="GO:0004419">
    <property type="term" value="F:hydroxymethylglutaryl-CoA lyase activity"/>
    <property type="evidence" value="ECO:0007669"/>
    <property type="project" value="TreeGrafter"/>
</dbReference>
<dbReference type="InterPro" id="IPR013785">
    <property type="entry name" value="Aldolase_TIM"/>
</dbReference>
<dbReference type="OrthoDB" id="9784013at2"/>
<proteinExistence type="inferred from homology"/>
<dbReference type="PROSITE" id="PS00815">
    <property type="entry name" value="AIPM_HOMOCIT_SYNTH_1"/>
    <property type="match status" value="1"/>
</dbReference>
<dbReference type="GO" id="GO:0046912">
    <property type="term" value="F:acyltransferase activity, acyl groups converted into alkyl on transfer"/>
    <property type="evidence" value="ECO:0007669"/>
    <property type="project" value="InterPro"/>
</dbReference>
<dbReference type="PANTHER" id="PTHR42738:SF7">
    <property type="entry name" value="HYDROXYMETHYLGLUTARYL-COA LYASE"/>
    <property type="match status" value="1"/>
</dbReference>
<evidence type="ECO:0000259" key="6">
    <source>
        <dbReference type="PROSITE" id="PS50991"/>
    </source>
</evidence>
<evidence type="ECO:0000256" key="1">
    <source>
        <dbReference type="ARBA" id="ARBA00009405"/>
    </source>
</evidence>
<dbReference type="InterPro" id="IPR002034">
    <property type="entry name" value="AIPM/Hcit_synth_CS"/>
</dbReference>
<comment type="caution">
    <text evidence="7">The sequence shown here is derived from an EMBL/GenBank/DDBJ whole genome shotgun (WGS) entry which is preliminary data.</text>
</comment>
<dbReference type="GO" id="GO:0046951">
    <property type="term" value="P:ketone body biosynthetic process"/>
    <property type="evidence" value="ECO:0007669"/>
    <property type="project" value="TreeGrafter"/>
</dbReference>
<dbReference type="SUPFAM" id="SSF51569">
    <property type="entry name" value="Aldolase"/>
    <property type="match status" value="1"/>
</dbReference>
<dbReference type="GO" id="GO:0046872">
    <property type="term" value="F:metal ion binding"/>
    <property type="evidence" value="ECO:0007669"/>
    <property type="project" value="UniProtKB-KW"/>
</dbReference>
<dbReference type="CDD" id="cd07938">
    <property type="entry name" value="DRE_TIM_HMGL"/>
    <property type="match status" value="1"/>
</dbReference>
<comment type="similarity">
    <text evidence="1">Belongs to the HMG-CoA lyase family.</text>
</comment>